<name>A0A6J5RL76_9CAUD</name>
<proteinExistence type="predicted"/>
<organism evidence="2">
    <name type="scientific">uncultured Caudovirales phage</name>
    <dbReference type="NCBI Taxonomy" id="2100421"/>
    <lineage>
        <taxon>Viruses</taxon>
        <taxon>Duplodnaviria</taxon>
        <taxon>Heunggongvirae</taxon>
        <taxon>Uroviricota</taxon>
        <taxon>Caudoviricetes</taxon>
        <taxon>Peduoviridae</taxon>
        <taxon>Maltschvirus</taxon>
        <taxon>Maltschvirus maltsch</taxon>
    </lineage>
</organism>
<keyword evidence="1" id="KW-0812">Transmembrane</keyword>
<evidence type="ECO:0000313" key="2">
    <source>
        <dbReference type="EMBL" id="CAB4193005.1"/>
    </source>
</evidence>
<accession>A0A6J5RL76</accession>
<protein>
    <submittedName>
        <fullName evidence="2">Uncharacterized protein</fullName>
    </submittedName>
</protein>
<reference evidence="2" key="1">
    <citation type="submission" date="2020-05" db="EMBL/GenBank/DDBJ databases">
        <authorList>
            <person name="Chiriac C."/>
            <person name="Salcher M."/>
            <person name="Ghai R."/>
            <person name="Kavagutti S V."/>
        </authorList>
    </citation>
    <scope>NUCLEOTIDE SEQUENCE</scope>
</reference>
<sequence length="51" mass="5908">MYALVYVVFVMIWKITKYATKVIWYTLVAIVAAIGLMGLLADRTIKRRRTS</sequence>
<dbReference type="EMBL" id="LR797193">
    <property type="protein sequence ID" value="CAB4193005.1"/>
    <property type="molecule type" value="Genomic_DNA"/>
</dbReference>
<gene>
    <name evidence="2" type="ORF">UFOVP1246_25</name>
</gene>
<evidence type="ECO:0000256" key="1">
    <source>
        <dbReference type="SAM" id="Phobius"/>
    </source>
</evidence>
<keyword evidence="1" id="KW-0472">Membrane</keyword>
<keyword evidence="1" id="KW-1133">Transmembrane helix</keyword>
<feature type="transmembrane region" description="Helical" evidence="1">
    <location>
        <begin position="22"/>
        <end position="41"/>
    </location>
</feature>